<dbReference type="PANTHER" id="PTHR12138">
    <property type="entry name" value="PRIMATE-EXPANDED PROTEIN FAMILY"/>
    <property type="match status" value="1"/>
</dbReference>
<keyword evidence="1" id="KW-0732">Signal</keyword>
<dbReference type="Proteomes" id="UP000233100">
    <property type="component" value="Chromosome 13"/>
</dbReference>
<dbReference type="AlphaFoldDB" id="A0A7N9CV11"/>
<evidence type="ECO:0000313" key="2">
    <source>
        <dbReference type="Ensembl" id="ENSMFAP00000054499.1"/>
    </source>
</evidence>
<proteinExistence type="predicted"/>
<organism evidence="2 3">
    <name type="scientific">Macaca fascicularis</name>
    <name type="common">Crab-eating macaque</name>
    <name type="synonym">Cynomolgus monkey</name>
    <dbReference type="NCBI Taxonomy" id="9541"/>
    <lineage>
        <taxon>Eukaryota</taxon>
        <taxon>Metazoa</taxon>
        <taxon>Chordata</taxon>
        <taxon>Craniata</taxon>
        <taxon>Vertebrata</taxon>
        <taxon>Euteleostomi</taxon>
        <taxon>Mammalia</taxon>
        <taxon>Eutheria</taxon>
        <taxon>Euarchontoglires</taxon>
        <taxon>Primates</taxon>
        <taxon>Haplorrhini</taxon>
        <taxon>Catarrhini</taxon>
        <taxon>Cercopithecidae</taxon>
        <taxon>Cercopithecinae</taxon>
        <taxon>Macaca</taxon>
    </lineage>
</organism>
<dbReference type="PRINTS" id="PR02045">
    <property type="entry name" value="F138DOMAIN"/>
</dbReference>
<keyword evidence="3" id="KW-1185">Reference proteome</keyword>
<feature type="signal peptide" evidence="1">
    <location>
        <begin position="1"/>
        <end position="22"/>
    </location>
</feature>
<protein>
    <recommendedName>
        <fullName evidence="4">Secreted protein</fullName>
    </recommendedName>
</protein>
<evidence type="ECO:0000313" key="3">
    <source>
        <dbReference type="Proteomes" id="UP000233100"/>
    </source>
</evidence>
<evidence type="ECO:0008006" key="4">
    <source>
        <dbReference type="Google" id="ProtNLM"/>
    </source>
</evidence>
<dbReference type="Ensembl" id="ENSMFAT00000084395.1">
    <property type="protein sequence ID" value="ENSMFAP00000054499.1"/>
    <property type="gene ID" value="ENSMFAG00000049777.1"/>
</dbReference>
<dbReference type="GeneTree" id="ENSGT01120000271815"/>
<feature type="chain" id="PRO_5031512504" description="Secreted protein" evidence="1">
    <location>
        <begin position="23"/>
        <end position="156"/>
    </location>
</feature>
<sequence length="156" mass="17260">MFTIVFLLWLLLFVCFLRQSLILSPRLECSSIVSAHCNLCLLGSSNSHDSASQVAGITGKCHRTQLIFVFLVEMEFCHNDQAGLELLTSDDLAASASQSAGITDVSYCVQPAIVFYILHMDRKEGKSRPSLLPSCRMSEYLAVTISLLNCYHSSTF</sequence>
<evidence type="ECO:0000256" key="1">
    <source>
        <dbReference type="SAM" id="SignalP"/>
    </source>
</evidence>
<name>A0A7N9CV11_MACFA</name>
<accession>A0A7N9CV11</accession>
<reference evidence="2 3" key="1">
    <citation type="submission" date="2013-03" db="EMBL/GenBank/DDBJ databases">
        <authorList>
            <person name="Warren W."/>
            <person name="Wilson R.K."/>
        </authorList>
    </citation>
    <scope>NUCLEOTIDE SEQUENCE</scope>
</reference>
<dbReference type="PANTHER" id="PTHR12138:SF133">
    <property type="entry name" value="SECRETED PROTEIN"/>
    <property type="match status" value="1"/>
</dbReference>
<reference evidence="2" key="2">
    <citation type="submission" date="2025-08" db="UniProtKB">
        <authorList>
            <consortium name="Ensembl"/>
        </authorList>
    </citation>
    <scope>IDENTIFICATION</scope>
</reference>
<reference evidence="2" key="3">
    <citation type="submission" date="2025-09" db="UniProtKB">
        <authorList>
            <consortium name="Ensembl"/>
        </authorList>
    </citation>
    <scope>IDENTIFICATION</scope>
</reference>